<reference evidence="2 3" key="1">
    <citation type="submission" date="2015-09" db="EMBL/GenBank/DDBJ databases">
        <authorList>
            <consortium name="Pathogen Informatics"/>
        </authorList>
    </citation>
    <scope>NUCLEOTIDE SEQUENCE [LARGE SCALE GENOMIC DNA]</scope>
    <source>
        <strain evidence="2 3">2789STDY5834856</strain>
    </source>
</reference>
<dbReference type="Proteomes" id="UP000095594">
    <property type="component" value="Unassembled WGS sequence"/>
</dbReference>
<accession>A0A173XII1</accession>
<gene>
    <name evidence="2" type="ORF">ERS852471_00048</name>
</gene>
<evidence type="ECO:0000256" key="1">
    <source>
        <dbReference type="SAM" id="Phobius"/>
    </source>
</evidence>
<name>A0A173XII1_9CLOT</name>
<feature type="transmembrane region" description="Helical" evidence="1">
    <location>
        <begin position="189"/>
        <end position="210"/>
    </location>
</feature>
<feature type="transmembrane region" description="Helical" evidence="1">
    <location>
        <begin position="57"/>
        <end position="78"/>
    </location>
</feature>
<sequence length="238" mass="25635">MDGITQLTNSTTMYLISGTIITAVALVCVLFFIRAYKEGIKIGMDKKDLSKVITSSTIFTIVPSIGILLGVITLSGSLGVPIPWLRLSVIGALHYEVMAADMAAKVSGLLALSPEFMTPEILVTIVFVMAIGIIWGSIFCVIGLKKYQSTIKKSTSKDNRWGQLLFNAIFIGLVCAFVGSSFGDVRQGSFTSLIVIVISALSMSICDYLVKKKNQKWLDSFALSISMLIGMAMAILVG</sequence>
<feature type="transmembrane region" description="Helical" evidence="1">
    <location>
        <begin position="121"/>
        <end position="144"/>
    </location>
</feature>
<protein>
    <submittedName>
        <fullName evidence="2">Uncharacterized protein</fullName>
    </submittedName>
</protein>
<proteinExistence type="predicted"/>
<keyword evidence="1" id="KW-1133">Transmembrane helix</keyword>
<dbReference type="Pfam" id="PF16481">
    <property type="entry name" value="DUF5058"/>
    <property type="match status" value="1"/>
</dbReference>
<keyword evidence="1" id="KW-0472">Membrane</keyword>
<organism evidence="2 3">
    <name type="scientific">Clostridium disporicum</name>
    <dbReference type="NCBI Taxonomy" id="84024"/>
    <lineage>
        <taxon>Bacteria</taxon>
        <taxon>Bacillati</taxon>
        <taxon>Bacillota</taxon>
        <taxon>Clostridia</taxon>
        <taxon>Eubacteriales</taxon>
        <taxon>Clostridiaceae</taxon>
        <taxon>Clostridium</taxon>
    </lineage>
</organism>
<feature type="transmembrane region" description="Helical" evidence="1">
    <location>
        <begin position="12"/>
        <end position="36"/>
    </location>
</feature>
<dbReference type="RefSeq" id="WP_055262738.1">
    <property type="nucleotide sequence ID" value="NZ_CABIXQ010000001.1"/>
</dbReference>
<dbReference type="InterPro" id="IPR032479">
    <property type="entry name" value="DUF5058"/>
</dbReference>
<dbReference type="EMBL" id="CYZX01000001">
    <property type="protein sequence ID" value="CUN51443.1"/>
    <property type="molecule type" value="Genomic_DNA"/>
</dbReference>
<dbReference type="AlphaFoldDB" id="A0A173XII1"/>
<feature type="transmembrane region" description="Helical" evidence="1">
    <location>
        <begin position="164"/>
        <end position="183"/>
    </location>
</feature>
<dbReference type="OrthoDB" id="86868at2"/>
<evidence type="ECO:0000313" key="2">
    <source>
        <dbReference type="EMBL" id="CUN51443.1"/>
    </source>
</evidence>
<keyword evidence="1" id="KW-0812">Transmembrane</keyword>
<feature type="transmembrane region" description="Helical" evidence="1">
    <location>
        <begin position="217"/>
        <end position="237"/>
    </location>
</feature>
<evidence type="ECO:0000313" key="3">
    <source>
        <dbReference type="Proteomes" id="UP000095594"/>
    </source>
</evidence>